<reference evidence="1 2" key="1">
    <citation type="submission" date="2014-04" db="EMBL/GenBank/DDBJ databases">
        <title>Whole genome shotgun sequence of Geobacillus caldoxylosilyticus NBRC 107762.</title>
        <authorList>
            <person name="Hosoyama A."/>
            <person name="Hosoyama Y."/>
            <person name="Katano-Makiyama Y."/>
            <person name="Tsuchikane K."/>
            <person name="Ohji S."/>
            <person name="Ichikawa N."/>
            <person name="Yamazoe A."/>
            <person name="Fujita N."/>
        </authorList>
    </citation>
    <scope>NUCLEOTIDE SEQUENCE [LARGE SCALE GENOMIC DNA]</scope>
    <source>
        <strain evidence="1 2">NBRC 107762</strain>
    </source>
</reference>
<dbReference type="Pfam" id="PF11009">
    <property type="entry name" value="BrxC"/>
    <property type="match status" value="1"/>
</dbReference>
<organism evidence="1 2">
    <name type="scientific">Parageobacillus caldoxylosilyticus NBRC 107762</name>
    <dbReference type="NCBI Taxonomy" id="1220594"/>
    <lineage>
        <taxon>Bacteria</taxon>
        <taxon>Bacillati</taxon>
        <taxon>Bacillota</taxon>
        <taxon>Bacilli</taxon>
        <taxon>Bacillales</taxon>
        <taxon>Anoxybacillaceae</taxon>
        <taxon>Saccharococcus</taxon>
    </lineage>
</organism>
<accession>A0A023DD18</accession>
<dbReference type="InterPro" id="IPR036249">
    <property type="entry name" value="Thioredoxin-like_sf"/>
</dbReference>
<gene>
    <name evidence="1" type="ORF">GCA01S_011_00950</name>
</gene>
<name>A0A023DD18_9BACL</name>
<dbReference type="RefSeq" id="WP_017434932.1">
    <property type="nucleotide sequence ID" value="NZ_BAWO01000011.1"/>
</dbReference>
<dbReference type="GeneID" id="301193595"/>
<sequence>MGMEKLETIEQFEKVMKAGKRFLFIKHSLTCPISQAAFREYEKFVSNHPEVDTYYLYVQEARPLSNYIAETFGVKHESPQALLFENGTVVWHTSHWNITYDALKEQVIQAS</sequence>
<dbReference type="Proteomes" id="UP000023561">
    <property type="component" value="Unassembled WGS sequence"/>
</dbReference>
<dbReference type="NCBIfam" id="TIGR04019">
    <property type="entry name" value="B_thiol_YtxJ"/>
    <property type="match status" value="1"/>
</dbReference>
<evidence type="ECO:0008006" key="3">
    <source>
        <dbReference type="Google" id="ProtNLM"/>
    </source>
</evidence>
<dbReference type="EMBL" id="BAWO01000011">
    <property type="protein sequence ID" value="GAJ39042.1"/>
    <property type="molecule type" value="Genomic_DNA"/>
</dbReference>
<comment type="caution">
    <text evidence="1">The sequence shown here is derived from an EMBL/GenBank/DDBJ whole genome shotgun (WGS) entry which is preliminary data.</text>
</comment>
<evidence type="ECO:0000313" key="1">
    <source>
        <dbReference type="EMBL" id="GAJ39042.1"/>
    </source>
</evidence>
<protein>
    <recommendedName>
        <fullName evidence="3">Bacillithiol system protein YtxJ</fullName>
    </recommendedName>
</protein>
<dbReference type="AlphaFoldDB" id="A0A023DD18"/>
<evidence type="ECO:0000313" key="2">
    <source>
        <dbReference type="Proteomes" id="UP000023561"/>
    </source>
</evidence>
<dbReference type="Gene3D" id="3.40.30.10">
    <property type="entry name" value="Glutaredoxin"/>
    <property type="match status" value="1"/>
</dbReference>
<dbReference type="InterPro" id="IPR022551">
    <property type="entry name" value="BrxC"/>
</dbReference>
<dbReference type="SUPFAM" id="SSF52833">
    <property type="entry name" value="Thioredoxin-like"/>
    <property type="match status" value="1"/>
</dbReference>
<dbReference type="OrthoDB" id="677051at2"/>
<keyword evidence="2" id="KW-1185">Reference proteome</keyword>
<proteinExistence type="predicted"/>